<name>A0A1C3HAU3_SERMA</name>
<feature type="domain" description="Suppressor of fused-like" evidence="1">
    <location>
        <begin position="203"/>
        <end position="362"/>
    </location>
</feature>
<dbReference type="EMBL" id="LT575490">
    <property type="protein sequence ID" value="SAY42159.1"/>
    <property type="molecule type" value="Genomic_DNA"/>
</dbReference>
<protein>
    <submittedName>
        <fullName evidence="2">Suppressor of fused protein (SUFU)</fullName>
    </submittedName>
</protein>
<gene>
    <name evidence="2" type="ORF">PWN146_00837</name>
</gene>
<dbReference type="InterPro" id="IPR020941">
    <property type="entry name" value="SUFU-like_domain"/>
</dbReference>
<organism evidence="2">
    <name type="scientific">Serratia marcescens</name>
    <dbReference type="NCBI Taxonomy" id="615"/>
    <lineage>
        <taxon>Bacteria</taxon>
        <taxon>Pseudomonadati</taxon>
        <taxon>Pseudomonadota</taxon>
        <taxon>Gammaproteobacteria</taxon>
        <taxon>Enterobacterales</taxon>
        <taxon>Yersiniaceae</taxon>
        <taxon>Serratia</taxon>
    </lineage>
</organism>
<sequence length="367" mass="41626">MNESYVLAEVSNENQTLVAVVQQGSRAAYFYIYPAEAYSDRYQVRACWLRNLAAAPLQEDRAALEQGQPPMLAAEYCRNLEGEAPLNPEGLMVVWSESDDGAALWYYGQLLAVIPGWSLYIDHSVCYSASCIKESPLAFPLGSASTNTQYAQAESTRQFWRSWQREEGNPWPKMQRDFQARYEPHFGPSVKYYAIDQGKWPPMAITQHERDGIYYFLTMGVSIRPMPWVEILFNDEASRYRRMEMAIAIDSQYMTEDNAVQMASALAGFAHAPWARLTWIGEGHTLESDVAPLGYEGYILSSSFYPHSAHLALPQQYGDPVNLFWASPVFTAERQLAHATPNGGHDLVNRLREQGVDHIFRPRQPVC</sequence>
<evidence type="ECO:0000259" key="1">
    <source>
        <dbReference type="Pfam" id="PF05076"/>
    </source>
</evidence>
<dbReference type="Pfam" id="PF05076">
    <property type="entry name" value="SUFU"/>
    <property type="match status" value="1"/>
</dbReference>
<accession>A0A1C3HAU3</accession>
<dbReference type="AlphaFoldDB" id="A0A1C3HAU3"/>
<proteinExistence type="predicted"/>
<evidence type="ECO:0000313" key="2">
    <source>
        <dbReference type="EMBL" id="SAY42159.1"/>
    </source>
</evidence>
<reference evidence="2" key="1">
    <citation type="submission" date="2016-05" db="EMBL/GenBank/DDBJ databases">
        <authorList>
            <person name="Cock P.J.A."/>
            <person name="Cock P.J.A."/>
        </authorList>
    </citation>
    <scope>NUCLEOTIDE SEQUENCE</scope>
    <source>
        <strain evidence="2">PWN146_assembly</strain>
    </source>
</reference>